<feature type="transmembrane region" description="Helical" evidence="6">
    <location>
        <begin position="41"/>
        <end position="59"/>
    </location>
</feature>
<dbReference type="PANTHER" id="PTHR38459">
    <property type="entry name" value="PROPHAGE BACTOPRENOL-LINKED GLUCOSE TRANSLOCASE HOMOLOG"/>
    <property type="match status" value="1"/>
</dbReference>
<evidence type="ECO:0000256" key="5">
    <source>
        <dbReference type="ARBA" id="ARBA00023136"/>
    </source>
</evidence>
<dbReference type="RefSeq" id="WP_073994327.1">
    <property type="nucleotide sequence ID" value="NZ_FQYT01000023.1"/>
</dbReference>
<reference evidence="8 9" key="1">
    <citation type="submission" date="2016-11" db="EMBL/GenBank/DDBJ databases">
        <authorList>
            <person name="Jaros S."/>
            <person name="Januszkiewicz K."/>
            <person name="Wedrychowicz H."/>
        </authorList>
    </citation>
    <scope>NUCLEOTIDE SEQUENCE [LARGE SCALE GENOMIC DNA]</scope>
    <source>
        <strain evidence="8 9">DSM 15970</strain>
    </source>
</reference>
<evidence type="ECO:0000256" key="2">
    <source>
        <dbReference type="ARBA" id="ARBA00009399"/>
    </source>
</evidence>
<dbReference type="GO" id="GO:0000271">
    <property type="term" value="P:polysaccharide biosynthetic process"/>
    <property type="evidence" value="ECO:0007669"/>
    <property type="project" value="InterPro"/>
</dbReference>
<evidence type="ECO:0000259" key="7">
    <source>
        <dbReference type="Pfam" id="PF04138"/>
    </source>
</evidence>
<proteinExistence type="inferred from homology"/>
<evidence type="ECO:0000256" key="1">
    <source>
        <dbReference type="ARBA" id="ARBA00004141"/>
    </source>
</evidence>
<dbReference type="AlphaFoldDB" id="A0A1M6JTD2"/>
<keyword evidence="5 6" id="KW-0472">Membrane</keyword>
<evidence type="ECO:0000313" key="8">
    <source>
        <dbReference type="EMBL" id="SHJ49984.1"/>
    </source>
</evidence>
<gene>
    <name evidence="8" type="ORF">SAMN02745691_02064</name>
</gene>
<dbReference type="Pfam" id="PF04138">
    <property type="entry name" value="GtrA_DPMS_TM"/>
    <property type="match status" value="1"/>
</dbReference>
<feature type="domain" description="GtrA/DPMS transmembrane" evidence="7">
    <location>
        <begin position="13"/>
        <end position="131"/>
    </location>
</feature>
<feature type="transmembrane region" description="Helical" evidence="6">
    <location>
        <begin position="105"/>
        <end position="125"/>
    </location>
</feature>
<dbReference type="Proteomes" id="UP000184342">
    <property type="component" value="Unassembled WGS sequence"/>
</dbReference>
<dbReference type="GO" id="GO:0005886">
    <property type="term" value="C:plasma membrane"/>
    <property type="evidence" value="ECO:0007669"/>
    <property type="project" value="TreeGrafter"/>
</dbReference>
<keyword evidence="9" id="KW-1185">Reference proteome</keyword>
<dbReference type="InterPro" id="IPR007267">
    <property type="entry name" value="GtrA_DPMS_TM"/>
</dbReference>
<feature type="transmembrane region" description="Helical" evidence="6">
    <location>
        <begin position="80"/>
        <end position="99"/>
    </location>
</feature>
<evidence type="ECO:0000313" key="9">
    <source>
        <dbReference type="Proteomes" id="UP000184342"/>
    </source>
</evidence>
<dbReference type="InterPro" id="IPR051401">
    <property type="entry name" value="GtrA_CellWall_Glycosyl"/>
</dbReference>
<feature type="transmembrane region" description="Helical" evidence="6">
    <location>
        <begin position="12"/>
        <end position="35"/>
    </location>
</feature>
<comment type="subcellular location">
    <subcellularLocation>
        <location evidence="1">Membrane</location>
        <topology evidence="1">Multi-pass membrane protein</topology>
    </subcellularLocation>
</comment>
<dbReference type="EMBL" id="FQYT01000023">
    <property type="protein sequence ID" value="SHJ49984.1"/>
    <property type="molecule type" value="Genomic_DNA"/>
</dbReference>
<comment type="similarity">
    <text evidence="2">Belongs to the GtrA family.</text>
</comment>
<dbReference type="STRING" id="1122934.SAMN02745691_02064"/>
<keyword evidence="4 6" id="KW-1133">Transmembrane helix</keyword>
<name>A0A1M6JTD2_9FIRM</name>
<accession>A0A1M6JTD2</accession>
<evidence type="ECO:0000256" key="4">
    <source>
        <dbReference type="ARBA" id="ARBA00022989"/>
    </source>
</evidence>
<protein>
    <submittedName>
        <fullName evidence="8">Putative flippase GtrA (Transmembrane translocase of bactoprenol-linked glucose)</fullName>
    </submittedName>
</protein>
<keyword evidence="3 6" id="KW-0812">Transmembrane</keyword>
<evidence type="ECO:0000256" key="6">
    <source>
        <dbReference type="SAM" id="Phobius"/>
    </source>
</evidence>
<organism evidence="8 9">
    <name type="scientific">Parasporobacterium paucivorans DSM 15970</name>
    <dbReference type="NCBI Taxonomy" id="1122934"/>
    <lineage>
        <taxon>Bacteria</taxon>
        <taxon>Bacillati</taxon>
        <taxon>Bacillota</taxon>
        <taxon>Clostridia</taxon>
        <taxon>Lachnospirales</taxon>
        <taxon>Lachnospiraceae</taxon>
        <taxon>Parasporobacterium</taxon>
    </lineage>
</organism>
<dbReference type="OrthoDB" id="9812049at2"/>
<dbReference type="PANTHER" id="PTHR38459:SF1">
    <property type="entry name" value="PROPHAGE BACTOPRENOL-LINKED GLUCOSE TRANSLOCASE HOMOLOG"/>
    <property type="match status" value="1"/>
</dbReference>
<evidence type="ECO:0000256" key="3">
    <source>
        <dbReference type="ARBA" id="ARBA00022692"/>
    </source>
</evidence>
<sequence>MNGKYKAFIQFVKFGIVGLGNTFVNYAVYAIVILLGLHYQVGNVLGFLISVLNSFYWNNRYVFRQQEGESRVKWKALLRTYLSYAFSGLVITPVLLYLLVETGGLSEYLAPFLIMIITIPLNFFMNKHWAFRPERRN</sequence>